<dbReference type="STRING" id="1280948.HY36_12505"/>
<dbReference type="Pfam" id="PF07519">
    <property type="entry name" value="Tannase"/>
    <property type="match status" value="1"/>
</dbReference>
<accession>A0A059EAM3</accession>
<comment type="caution">
    <text evidence="8">The sequence shown here is derived from an EMBL/GenBank/DDBJ whole genome shotgun (WGS) entry which is preliminary data.</text>
</comment>
<keyword evidence="7" id="KW-1015">Disulfide bond</keyword>
<dbReference type="InterPro" id="IPR011118">
    <property type="entry name" value="Tannase/feruloyl_esterase"/>
</dbReference>
<evidence type="ECO:0000313" key="8">
    <source>
        <dbReference type="EMBL" id="KCZ64660.1"/>
    </source>
</evidence>
<dbReference type="GO" id="GO:0052689">
    <property type="term" value="F:carboxylic ester hydrolase activity"/>
    <property type="evidence" value="ECO:0007669"/>
    <property type="project" value="UniProtKB-KW"/>
</dbReference>
<dbReference type="Proteomes" id="UP000024547">
    <property type="component" value="Unassembled WGS sequence"/>
</dbReference>
<name>A0A059EAM3_9PROT</name>
<evidence type="ECO:0000256" key="2">
    <source>
        <dbReference type="ARBA" id="ARBA00022487"/>
    </source>
</evidence>
<dbReference type="PATRIC" id="fig|1280948.3.peg.740"/>
<keyword evidence="5" id="KW-0378">Hydrolase</keyword>
<dbReference type="eggNOG" id="COG1506">
    <property type="taxonomic scope" value="Bacteria"/>
</dbReference>
<gene>
    <name evidence="8" type="ORF">HY36_12505</name>
</gene>
<keyword evidence="4" id="KW-0732">Signal</keyword>
<evidence type="ECO:0000256" key="1">
    <source>
        <dbReference type="ARBA" id="ARBA00006249"/>
    </source>
</evidence>
<comment type="similarity">
    <text evidence="1">Belongs to the tannase family.</text>
</comment>
<reference evidence="8 9" key="1">
    <citation type="journal article" date="2014" name="Antonie Van Leeuwenhoek">
        <title>Hyphomonas beringensis sp. nov. and Hyphomonas chukchiensis sp. nov., isolated from surface seawater of the Bering Sea and Chukchi Sea.</title>
        <authorList>
            <person name="Li C."/>
            <person name="Lai Q."/>
            <person name="Li G."/>
            <person name="Dong C."/>
            <person name="Wang J."/>
            <person name="Liao Y."/>
            <person name="Shao Z."/>
        </authorList>
    </citation>
    <scope>NUCLEOTIDE SEQUENCE [LARGE SCALE GENOMIC DNA]</scope>
    <source>
        <strain evidence="8 9">22II1-22F38</strain>
    </source>
</reference>
<evidence type="ECO:0000313" key="9">
    <source>
        <dbReference type="Proteomes" id="UP000024547"/>
    </source>
</evidence>
<dbReference type="AlphaFoldDB" id="A0A059EAM3"/>
<keyword evidence="6" id="KW-0106">Calcium</keyword>
<keyword evidence="2" id="KW-0719">Serine esterase</keyword>
<dbReference type="SUPFAM" id="SSF53474">
    <property type="entry name" value="alpha/beta-Hydrolases"/>
    <property type="match status" value="1"/>
</dbReference>
<dbReference type="EMBL" id="AWFH01000002">
    <property type="protein sequence ID" value="KCZ64660.1"/>
    <property type="molecule type" value="Genomic_DNA"/>
</dbReference>
<evidence type="ECO:0000256" key="5">
    <source>
        <dbReference type="ARBA" id="ARBA00022801"/>
    </source>
</evidence>
<organism evidence="8 9">
    <name type="scientific">Hyphomonas atlantica</name>
    <dbReference type="NCBI Taxonomy" id="1280948"/>
    <lineage>
        <taxon>Bacteria</taxon>
        <taxon>Pseudomonadati</taxon>
        <taxon>Pseudomonadota</taxon>
        <taxon>Alphaproteobacteria</taxon>
        <taxon>Hyphomonadales</taxon>
        <taxon>Hyphomonadaceae</taxon>
        <taxon>Hyphomonas</taxon>
    </lineage>
</organism>
<evidence type="ECO:0008006" key="10">
    <source>
        <dbReference type="Google" id="ProtNLM"/>
    </source>
</evidence>
<sequence length="527" mass="56343">MLLGLAPTGCAADPDTAPDTLPIPASEKCENLQHSWNKPHTRLEAARMLPADVTTGAPQICEVAGRISPNETSTIGVVYRFPVEWNHKIVGLGGGGFAGNVRLDAALPALIKGYATMQTDTGHAAIEPWNTAWAVEEDGSPNVEGLIDFGYRAVHEMTVLGKDLAETYYGQLPAKSYFQGCSQGGRQGMVAAQKYPQDFDGIIAGAPAFNDVARVSMSLISRAFLAENAKLSVPQIQLVNSAALTACDGEDGAVDGIISMPDACSWDPQELLCAGGVSGDDCLSPAQVAAVQSAYSDKRDMNGKIVAYGLARGSELSSFPWFMALDQDSQLETGYYNFASAAGFPTDTDFSTNDVIASHAAQKDSLFDRIYTADNPDLSEFVKEEGKLLLWHGLYDQLLPPEPLIDYYQEALEVTDQRLLAKSSSRKAEESVQLFTAIGVSHCLGGAGPSTFDGLAVIDAWVESGEKPVRIVASQPPPAMAALARALMGELPRLTPDSMTRPLCPWPQLPRYDGEGSLEIAANFVCR</sequence>
<proteinExistence type="inferred from homology"/>
<evidence type="ECO:0000256" key="3">
    <source>
        <dbReference type="ARBA" id="ARBA00022723"/>
    </source>
</evidence>
<dbReference type="GO" id="GO:0046872">
    <property type="term" value="F:metal ion binding"/>
    <property type="evidence" value="ECO:0007669"/>
    <property type="project" value="UniProtKB-KW"/>
</dbReference>
<evidence type="ECO:0000256" key="6">
    <source>
        <dbReference type="ARBA" id="ARBA00022837"/>
    </source>
</evidence>
<keyword evidence="9" id="KW-1185">Reference proteome</keyword>
<protein>
    <recommendedName>
        <fullName evidence="10">Tannase/feruloyl esterase family alpha/beta hydrolase</fullName>
    </recommendedName>
</protein>
<evidence type="ECO:0000256" key="4">
    <source>
        <dbReference type="ARBA" id="ARBA00022729"/>
    </source>
</evidence>
<dbReference type="InterPro" id="IPR029058">
    <property type="entry name" value="AB_hydrolase_fold"/>
</dbReference>
<dbReference type="PANTHER" id="PTHR33938:SF15">
    <property type="entry name" value="FERULOYL ESTERASE B-RELATED"/>
    <property type="match status" value="1"/>
</dbReference>
<keyword evidence="3" id="KW-0479">Metal-binding</keyword>
<dbReference type="PANTHER" id="PTHR33938">
    <property type="entry name" value="FERULOYL ESTERASE B-RELATED"/>
    <property type="match status" value="1"/>
</dbReference>
<evidence type="ECO:0000256" key="7">
    <source>
        <dbReference type="ARBA" id="ARBA00023157"/>
    </source>
</evidence>